<dbReference type="PANTHER" id="PTHR13510">
    <property type="entry name" value="FYVE-FINGER-CONTAINING RAB5 EFFECTOR PROTEIN RABENOSYN-5-RELATED"/>
    <property type="match status" value="1"/>
</dbReference>
<dbReference type="InterPro" id="IPR052727">
    <property type="entry name" value="Rab4/Rab5_effector"/>
</dbReference>
<evidence type="ECO:0000256" key="1">
    <source>
        <dbReference type="SAM" id="Phobius"/>
    </source>
</evidence>
<feature type="transmembrane region" description="Helical" evidence="1">
    <location>
        <begin position="357"/>
        <end position="379"/>
    </location>
</feature>
<keyword evidence="1" id="KW-1133">Transmembrane helix</keyword>
<keyword evidence="1" id="KW-0812">Transmembrane</keyword>
<feature type="transmembrane region" description="Helical" evidence="1">
    <location>
        <begin position="410"/>
        <end position="431"/>
    </location>
</feature>
<feature type="transmembrane region" description="Helical" evidence="1">
    <location>
        <begin position="518"/>
        <end position="541"/>
    </location>
</feature>
<name>A0A3R6YRV7_APHAT</name>
<dbReference type="InterPro" id="IPR011011">
    <property type="entry name" value="Znf_FYVE_PHD"/>
</dbReference>
<proteinExistence type="predicted"/>
<evidence type="ECO:0008006" key="4">
    <source>
        <dbReference type="Google" id="ProtNLM"/>
    </source>
</evidence>
<protein>
    <recommendedName>
        <fullName evidence="4">FYVE-type domain-containing protein</fullName>
    </recommendedName>
</protein>
<dbReference type="Proteomes" id="UP000286510">
    <property type="component" value="Unassembled WGS sequence"/>
</dbReference>
<evidence type="ECO:0000313" key="2">
    <source>
        <dbReference type="EMBL" id="RHZ22571.1"/>
    </source>
</evidence>
<reference evidence="2 3" key="1">
    <citation type="submission" date="2018-08" db="EMBL/GenBank/DDBJ databases">
        <title>Aphanomyces genome sequencing and annotation.</title>
        <authorList>
            <person name="Minardi D."/>
            <person name="Oidtmann B."/>
            <person name="Van Der Giezen M."/>
            <person name="Studholme D.J."/>
        </authorList>
    </citation>
    <scope>NUCLEOTIDE SEQUENCE [LARGE SCALE GENOMIC DNA]</scope>
    <source>
        <strain evidence="2 3">FDL457</strain>
    </source>
</reference>
<dbReference type="VEuPathDB" id="FungiDB:H257_17095"/>
<evidence type="ECO:0000313" key="3">
    <source>
        <dbReference type="Proteomes" id="UP000286510"/>
    </source>
</evidence>
<dbReference type="SUPFAM" id="SSF55961">
    <property type="entry name" value="Bet v1-like"/>
    <property type="match status" value="1"/>
</dbReference>
<accession>A0A3R6YRV7</accession>
<dbReference type="AlphaFoldDB" id="A0A3R6YRV7"/>
<comment type="caution">
    <text evidence="2">The sequence shown here is derived from an EMBL/GenBank/DDBJ whole genome shotgun (WGS) entry which is preliminary data.</text>
</comment>
<dbReference type="VEuPathDB" id="FungiDB:H257_10397"/>
<sequence>MYSSRHHHGRYGQVLEAFAPAVTPYIESQLAHVGRVRVDEQLRRGVHKINSITMTKNVMTSHIQVDDTLWMQGSVEMYGKVLDVHRFLLGHNEDMHAMRSLFGEVFLDGYVLRSLASGGPHERMRVTWMALQAPHTSFNDRDYVFLQYADVYVRDHDQLRQETQTTPANPALLTASHVWESVDLDGVPPLDSLGLTRQRISSWGFLVEAIDNGRVRVTMTVNQPKASAPHRSWMDKLVVALHRLEGLLYDHFDNGPCCHACTKTFTLLRRRLQCKQCKMSYCSKCAAPGGDLVVICRGCASRADNHHQPHSDQVPTAGNGGCDWVVLALYTLALPPIVCFDDDVTIDIYSRIFISKALVLVGGVSFILSQCIIVVKFAITEMLLDPRTATEARVHHVQSIRWLLYPRAQILVWLTASTVVVAPILHLLLFLPDTFTSNDLINGVHPVTQTLNIISSLEVAAMTIISWGLTRKISLVVDNFGLRATYLSISKYSAICLTGYGLTSLLPLLGVAEFLDEFYATTMIVMHGSQALCFMLITMPLRQSYLTVFYRYLSTSEGYAAVLTFCRMELAPELLLAWHEVEKFKRGEVTVDYIYAKVLDLHSELFQVDLADEVRNIAVSFRSWKNKVDVLLQPGDIAAARAGVVEAAKLASFVPAPARPSESRPLYDATFFHPLSAELLRLLYLHVLPRFEEFPQSSDWIVFRNGEKAMVSLDAVDNMVRKTVVVSRPLASMTPNIEDIPHGRRMLAMPQEELR</sequence>
<dbReference type="Gene3D" id="3.30.530.20">
    <property type="match status" value="1"/>
</dbReference>
<dbReference type="PANTHER" id="PTHR13510:SF44">
    <property type="entry name" value="RABENOSYN-5"/>
    <property type="match status" value="1"/>
</dbReference>
<dbReference type="VEuPathDB" id="FungiDB:H257_10398"/>
<feature type="transmembrane region" description="Helical" evidence="1">
    <location>
        <begin position="451"/>
        <end position="470"/>
    </location>
</feature>
<keyword evidence="1" id="KW-0472">Membrane</keyword>
<gene>
    <name evidence="2" type="ORF">DYB26_001369</name>
</gene>
<dbReference type="CDD" id="cd00065">
    <property type="entry name" value="FYVE_like_SF"/>
    <property type="match status" value="1"/>
</dbReference>
<feature type="transmembrane region" description="Helical" evidence="1">
    <location>
        <begin position="491"/>
        <end position="512"/>
    </location>
</feature>
<dbReference type="SUPFAM" id="SSF57903">
    <property type="entry name" value="FYVE/PHD zinc finger"/>
    <property type="match status" value="1"/>
</dbReference>
<organism evidence="2 3">
    <name type="scientific">Aphanomyces astaci</name>
    <name type="common">Crayfish plague agent</name>
    <dbReference type="NCBI Taxonomy" id="112090"/>
    <lineage>
        <taxon>Eukaryota</taxon>
        <taxon>Sar</taxon>
        <taxon>Stramenopiles</taxon>
        <taxon>Oomycota</taxon>
        <taxon>Saprolegniomycetes</taxon>
        <taxon>Saprolegniales</taxon>
        <taxon>Verrucalvaceae</taxon>
        <taxon>Aphanomyces</taxon>
    </lineage>
</organism>
<dbReference type="EMBL" id="QUTF01012614">
    <property type="protein sequence ID" value="RHZ22571.1"/>
    <property type="molecule type" value="Genomic_DNA"/>
</dbReference>
<dbReference type="InterPro" id="IPR023393">
    <property type="entry name" value="START-like_dom_sf"/>
</dbReference>